<dbReference type="PRINTS" id="PR00368">
    <property type="entry name" value="FADPNR"/>
</dbReference>
<dbReference type="SUPFAM" id="SSF51905">
    <property type="entry name" value="FAD/NAD(P)-binding domain"/>
    <property type="match status" value="1"/>
</dbReference>
<evidence type="ECO:0000256" key="9">
    <source>
        <dbReference type="ARBA" id="ARBA00048132"/>
    </source>
</evidence>
<evidence type="ECO:0000256" key="7">
    <source>
        <dbReference type="ARBA" id="ARBA00023157"/>
    </source>
</evidence>
<dbReference type="InterPro" id="IPR050097">
    <property type="entry name" value="Ferredoxin-NADP_redctase_2"/>
</dbReference>
<sequence>MEKIYDVIIIGAGPAGLTASIYASRANLSVLMLEKKYPGGQMLSTHEIENYTGYESISGPELSEKMFEHSKKFGTEFAFGEILDVKLEDNIKVLYTSDKEYRSKTIIIATGTEARLLGIPGEEEFSSKGVSYCAVCDGAFFRKKNVVVIGGGDSAIEESLYLSNLVEKVTIVHRRDELRAQKILQDRAFSKKNIEFVWDSVPVAIEGKFKVSSVKIKNVKTEEISDIVTDGIFIYIGMNPQTDSFRSLGIVDNSGYITTNEHLETTIPGIFVAGDVRTKEIRQVVTAASDGAIAAQSAYKYIELL</sequence>
<dbReference type="InterPro" id="IPR023753">
    <property type="entry name" value="FAD/NAD-binding_dom"/>
</dbReference>
<proteinExistence type="inferred from homology"/>
<evidence type="ECO:0000256" key="10">
    <source>
        <dbReference type="RuleBase" id="RU003880"/>
    </source>
</evidence>
<evidence type="ECO:0000256" key="8">
    <source>
        <dbReference type="ARBA" id="ARBA00023284"/>
    </source>
</evidence>
<keyword evidence="5 10" id="KW-0274">FAD</keyword>
<organism evidence="13 14">
    <name type="scientific">Gemelliphila palaticanis</name>
    <dbReference type="NCBI Taxonomy" id="81950"/>
    <lineage>
        <taxon>Bacteria</taxon>
        <taxon>Bacillati</taxon>
        <taxon>Bacillota</taxon>
        <taxon>Bacilli</taxon>
        <taxon>Bacillales</taxon>
        <taxon>Gemellaceae</taxon>
        <taxon>Gemelliphila</taxon>
    </lineage>
</organism>
<comment type="cofactor">
    <cofactor evidence="11">
        <name>FAD</name>
        <dbReference type="ChEBI" id="CHEBI:57692"/>
    </cofactor>
    <text evidence="11">Binds 1 FAD per subunit.</text>
</comment>
<name>A0ABX2T1B0_9BACL</name>
<evidence type="ECO:0000259" key="12">
    <source>
        <dbReference type="Pfam" id="PF07992"/>
    </source>
</evidence>
<feature type="domain" description="FAD/NAD(P)-binding" evidence="12">
    <location>
        <begin position="5"/>
        <end position="291"/>
    </location>
</feature>
<evidence type="ECO:0000256" key="3">
    <source>
        <dbReference type="ARBA" id="ARBA00018719"/>
    </source>
</evidence>
<dbReference type="GO" id="GO:0004791">
    <property type="term" value="F:thioredoxin-disulfide reductase (NADPH) activity"/>
    <property type="evidence" value="ECO:0007669"/>
    <property type="project" value="UniProtKB-EC"/>
</dbReference>
<dbReference type="RefSeq" id="WP_179940818.1">
    <property type="nucleotide sequence ID" value="NZ_JACBYF010000004.1"/>
</dbReference>
<dbReference type="NCBIfam" id="TIGR01292">
    <property type="entry name" value="TRX_reduct"/>
    <property type="match status" value="1"/>
</dbReference>
<keyword evidence="4 10" id="KW-0285">Flavoprotein</keyword>
<reference evidence="13 14" key="1">
    <citation type="submission" date="2020-07" db="EMBL/GenBank/DDBJ databases">
        <title>MOT database genomes.</title>
        <authorList>
            <person name="Joseph S."/>
            <person name="Aduse-Opoku J."/>
            <person name="Hashim A."/>
            <person name="Wade W."/>
            <person name="Curtis M."/>
        </authorList>
    </citation>
    <scope>NUCLEOTIDE SEQUENCE [LARGE SCALE GENOMIC DNA]</scope>
    <source>
        <strain evidence="13 14">CIP 106318</strain>
    </source>
</reference>
<evidence type="ECO:0000256" key="11">
    <source>
        <dbReference type="RuleBase" id="RU003881"/>
    </source>
</evidence>
<accession>A0ABX2T1B0</accession>
<evidence type="ECO:0000256" key="2">
    <source>
        <dbReference type="ARBA" id="ARBA00011738"/>
    </source>
</evidence>
<comment type="catalytic activity">
    <reaction evidence="9 10">
        <text>[thioredoxin]-dithiol + NADP(+) = [thioredoxin]-disulfide + NADPH + H(+)</text>
        <dbReference type="Rhea" id="RHEA:20345"/>
        <dbReference type="Rhea" id="RHEA-COMP:10698"/>
        <dbReference type="Rhea" id="RHEA-COMP:10700"/>
        <dbReference type="ChEBI" id="CHEBI:15378"/>
        <dbReference type="ChEBI" id="CHEBI:29950"/>
        <dbReference type="ChEBI" id="CHEBI:50058"/>
        <dbReference type="ChEBI" id="CHEBI:57783"/>
        <dbReference type="ChEBI" id="CHEBI:58349"/>
        <dbReference type="EC" id="1.8.1.9"/>
    </reaction>
</comment>
<dbReference type="PRINTS" id="PR00469">
    <property type="entry name" value="PNDRDTASEII"/>
</dbReference>
<evidence type="ECO:0000256" key="5">
    <source>
        <dbReference type="ARBA" id="ARBA00022827"/>
    </source>
</evidence>
<dbReference type="EMBL" id="JACBYF010000004">
    <property type="protein sequence ID" value="NYS47204.1"/>
    <property type="molecule type" value="Genomic_DNA"/>
</dbReference>
<evidence type="ECO:0000256" key="6">
    <source>
        <dbReference type="ARBA" id="ARBA00023002"/>
    </source>
</evidence>
<dbReference type="InterPro" id="IPR005982">
    <property type="entry name" value="Thioredox_Rdtase"/>
</dbReference>
<dbReference type="InterPro" id="IPR036188">
    <property type="entry name" value="FAD/NAD-bd_sf"/>
</dbReference>
<evidence type="ECO:0000313" key="13">
    <source>
        <dbReference type="EMBL" id="NYS47204.1"/>
    </source>
</evidence>
<protein>
    <recommendedName>
        <fullName evidence="3 10">Thioredoxin reductase</fullName>
        <ecNumber evidence="10">1.8.1.9</ecNumber>
    </recommendedName>
</protein>
<dbReference type="Pfam" id="PF07992">
    <property type="entry name" value="Pyr_redox_2"/>
    <property type="match status" value="1"/>
</dbReference>
<comment type="caution">
    <text evidence="13">The sequence shown here is derived from an EMBL/GenBank/DDBJ whole genome shotgun (WGS) entry which is preliminary data.</text>
</comment>
<gene>
    <name evidence="13" type="primary">trxB</name>
    <name evidence="13" type="ORF">HZY85_03210</name>
</gene>
<dbReference type="Proteomes" id="UP000531840">
    <property type="component" value="Unassembled WGS sequence"/>
</dbReference>
<dbReference type="InterPro" id="IPR008255">
    <property type="entry name" value="Pyr_nucl-diS_OxRdtase_2_AS"/>
</dbReference>
<evidence type="ECO:0000313" key="14">
    <source>
        <dbReference type="Proteomes" id="UP000531840"/>
    </source>
</evidence>
<dbReference type="PANTHER" id="PTHR48105">
    <property type="entry name" value="THIOREDOXIN REDUCTASE 1-RELATED-RELATED"/>
    <property type="match status" value="1"/>
</dbReference>
<keyword evidence="11" id="KW-0521">NADP</keyword>
<dbReference type="Gene3D" id="3.50.50.60">
    <property type="entry name" value="FAD/NAD(P)-binding domain"/>
    <property type="match status" value="2"/>
</dbReference>
<evidence type="ECO:0000256" key="4">
    <source>
        <dbReference type="ARBA" id="ARBA00022630"/>
    </source>
</evidence>
<keyword evidence="14" id="KW-1185">Reference proteome</keyword>
<comment type="similarity">
    <text evidence="1 10">Belongs to the class-II pyridine nucleotide-disulfide oxidoreductase family.</text>
</comment>
<dbReference type="PROSITE" id="PS00573">
    <property type="entry name" value="PYRIDINE_REDOX_2"/>
    <property type="match status" value="1"/>
</dbReference>
<comment type="subunit">
    <text evidence="2 10">Homodimer.</text>
</comment>
<evidence type="ECO:0000256" key="1">
    <source>
        <dbReference type="ARBA" id="ARBA00009333"/>
    </source>
</evidence>
<dbReference type="EC" id="1.8.1.9" evidence="10"/>
<keyword evidence="6 10" id="KW-0560">Oxidoreductase</keyword>
<keyword evidence="8 10" id="KW-0676">Redox-active center</keyword>
<keyword evidence="7" id="KW-1015">Disulfide bond</keyword>